<keyword evidence="5" id="KW-1185">Reference proteome</keyword>
<reference evidence="4 5" key="1">
    <citation type="journal article" date="2016" name="Front. Microbiol.">
        <title>Genomic Resource of Rice Seed Associated Bacteria.</title>
        <authorList>
            <person name="Midha S."/>
            <person name="Bansal K."/>
            <person name="Sharma S."/>
            <person name="Kumar N."/>
            <person name="Patil P.P."/>
            <person name="Chaudhry V."/>
            <person name="Patil P.B."/>
        </authorList>
    </citation>
    <scope>NUCLEOTIDE SEQUENCE [LARGE SCALE GENOMIC DNA]</scope>
    <source>
        <strain evidence="2 4">NS226</strain>
        <strain evidence="3 5">NS365</strain>
    </source>
</reference>
<dbReference type="STRING" id="401562.NS365_03135"/>
<dbReference type="EMBL" id="LDQA01000009">
    <property type="protein sequence ID" value="KTR07587.1"/>
    <property type="molecule type" value="Genomic_DNA"/>
</dbReference>
<evidence type="ECO:0000313" key="2">
    <source>
        <dbReference type="EMBL" id="KTQ96434.1"/>
    </source>
</evidence>
<proteinExistence type="predicted"/>
<evidence type="ECO:0000313" key="4">
    <source>
        <dbReference type="Proteomes" id="UP000078272"/>
    </source>
</evidence>
<dbReference type="NCBIfam" id="NF041112">
    <property type="entry name" value="chap_CsgH_alph"/>
    <property type="match status" value="1"/>
</dbReference>
<dbReference type="Gene3D" id="2.60.40.2420">
    <property type="match status" value="1"/>
</dbReference>
<organism evidence="2 4">
    <name type="scientific">Aureimonas ureilytica</name>
    <dbReference type="NCBI Taxonomy" id="401562"/>
    <lineage>
        <taxon>Bacteria</taxon>
        <taxon>Pseudomonadati</taxon>
        <taxon>Pseudomonadota</taxon>
        <taxon>Alphaproteobacteria</taxon>
        <taxon>Hyphomicrobiales</taxon>
        <taxon>Aurantimonadaceae</taxon>
        <taxon>Aureimonas</taxon>
    </lineage>
</organism>
<gene>
    <name evidence="2" type="ORF">NS226_07565</name>
    <name evidence="3" type="ORF">NS365_03135</name>
</gene>
<keyword evidence="1" id="KW-0732">Signal</keyword>
<evidence type="ECO:0000256" key="1">
    <source>
        <dbReference type="SAM" id="SignalP"/>
    </source>
</evidence>
<evidence type="ECO:0008006" key="6">
    <source>
        <dbReference type="Google" id="ProtNLM"/>
    </source>
</evidence>
<evidence type="ECO:0000313" key="5">
    <source>
        <dbReference type="Proteomes" id="UP000078529"/>
    </source>
</evidence>
<dbReference type="Proteomes" id="UP000078529">
    <property type="component" value="Unassembled WGS sequence"/>
</dbReference>
<feature type="chain" id="PRO_5010454937" description="Curli assembly protein CsgC" evidence="1">
    <location>
        <begin position="22"/>
        <end position="122"/>
    </location>
</feature>
<feature type="signal peptide" evidence="1">
    <location>
        <begin position="1"/>
        <end position="21"/>
    </location>
</feature>
<comment type="caution">
    <text evidence="2">The sequence shown here is derived from an EMBL/GenBank/DDBJ whole genome shotgun (WGS) entry which is preliminary data.</text>
</comment>
<dbReference type="PATRIC" id="fig|401562.3.peg.837"/>
<dbReference type="InterPro" id="IPR053722">
    <property type="entry name" value="Curli_assembly_CsgC/AgfC"/>
</dbReference>
<accession>A0A175RA01</accession>
<dbReference type="EMBL" id="LDPZ01000015">
    <property type="protein sequence ID" value="KTQ96434.1"/>
    <property type="molecule type" value="Genomic_DNA"/>
</dbReference>
<dbReference type="Proteomes" id="UP000078272">
    <property type="component" value="Unassembled WGS sequence"/>
</dbReference>
<name>A0A175RA01_9HYPH</name>
<sequence>MRLSAASCLVGCLLMASPLHAQDAPVAIASIAVEGGAGMVRLTGHALGVTAGHVDARMTIEKGGASGRTSTTQGGALDLAAGQDATVASVGLSIGAGDHLTVDLVLMDGEREVSRSRLSVGS</sequence>
<protein>
    <recommendedName>
        <fullName evidence="6">Curli assembly protein CsgC</fullName>
    </recommendedName>
</protein>
<dbReference type="AlphaFoldDB" id="A0A175RA01"/>
<evidence type="ECO:0000313" key="3">
    <source>
        <dbReference type="EMBL" id="KTR07587.1"/>
    </source>
</evidence>
<dbReference type="InterPro" id="IPR047726">
    <property type="entry name" value="CsgH_dom"/>
</dbReference>